<dbReference type="InterPro" id="IPR036179">
    <property type="entry name" value="Ig-like_dom_sf"/>
</dbReference>
<dbReference type="InterPro" id="IPR013783">
    <property type="entry name" value="Ig-like_fold"/>
</dbReference>
<dbReference type="PROSITE" id="PS50835">
    <property type="entry name" value="IG_LIKE"/>
    <property type="match status" value="1"/>
</dbReference>
<proteinExistence type="predicted"/>
<dbReference type="Proteomes" id="UP000616769">
    <property type="component" value="Unassembled WGS sequence"/>
</dbReference>
<dbReference type="PANTHER" id="PTHR21261:SF15">
    <property type="entry name" value="BEATEN PATH IIIA, ISOFORM D-RELATED"/>
    <property type="match status" value="1"/>
</dbReference>
<evidence type="ECO:0000313" key="2">
    <source>
        <dbReference type="Proteomes" id="UP000616769"/>
    </source>
</evidence>
<dbReference type="PANTHER" id="PTHR21261">
    <property type="entry name" value="BEAT PROTEIN"/>
    <property type="match status" value="1"/>
</dbReference>
<comment type="caution">
    <text evidence="1">The sequence shown here is derived from an EMBL/GenBank/DDBJ whole genome shotgun (WGS) entry which is preliminary data.</text>
</comment>
<organism evidence="1 2">
    <name type="scientific">Sarcoptes scabiei</name>
    <name type="common">Itch mite</name>
    <name type="synonym">Acarus scabiei</name>
    <dbReference type="NCBI Taxonomy" id="52283"/>
    <lineage>
        <taxon>Eukaryota</taxon>
        <taxon>Metazoa</taxon>
        <taxon>Ecdysozoa</taxon>
        <taxon>Arthropoda</taxon>
        <taxon>Chelicerata</taxon>
        <taxon>Arachnida</taxon>
        <taxon>Acari</taxon>
        <taxon>Acariformes</taxon>
        <taxon>Sarcoptiformes</taxon>
        <taxon>Astigmata</taxon>
        <taxon>Psoroptidia</taxon>
        <taxon>Sarcoptoidea</taxon>
        <taxon>Sarcoptidae</taxon>
        <taxon>Sarcoptinae</taxon>
        <taxon>Sarcoptes</taxon>
    </lineage>
</organism>
<sequence>MIAIFLIESIDSLRITLLDIPSPLVVGESTELTCNYDLEDNVLYSFKWYKDGIEFYRYVPRDYPPIQFLKMSGINVDVHKSTKKSVFLQNVNLSTRGKYRCEISAEAPTFVTAAKEGNLEINVLPSSGPTITTNQNEYAIGDEIVANCTSDRSNLEIILNFTINGQPITNSIDYEVIYSTQVRSDSLKTSGISLSFLLTEKHLKRGKLKLKCIATVSMYNIQNEAIKILKDRNFQYESMKFYSSESQGWLEAIQFDSLLILS</sequence>
<dbReference type="Pfam" id="PF13895">
    <property type="entry name" value="Ig_2"/>
    <property type="match status" value="1"/>
</dbReference>
<dbReference type="InterPro" id="IPR007110">
    <property type="entry name" value="Ig-like_dom"/>
</dbReference>
<accession>A0A131ZY17</accession>
<gene>
    <name evidence="1" type="ORF">QR98_0014280</name>
</gene>
<dbReference type="SUPFAM" id="SSF48726">
    <property type="entry name" value="Immunoglobulin"/>
    <property type="match status" value="1"/>
</dbReference>
<protein>
    <submittedName>
        <fullName evidence="1">Immunoglobulin domain containing protein 2</fullName>
    </submittedName>
</protein>
<dbReference type="VEuPathDB" id="VectorBase:SSCA008851"/>
<dbReference type="FunFam" id="2.60.40.10:FF:000437">
    <property type="entry name" value="Beat-IIIc, isoform A"/>
    <property type="match status" value="1"/>
</dbReference>
<evidence type="ECO:0000313" key="1">
    <source>
        <dbReference type="EMBL" id="KPM03000.1"/>
    </source>
</evidence>
<name>A0A131ZY17_SARSC</name>
<dbReference type="OrthoDB" id="10015491at2759"/>
<dbReference type="EMBL" id="JXLN01003620">
    <property type="protein sequence ID" value="KPM03000.1"/>
    <property type="molecule type" value="Genomic_DNA"/>
</dbReference>
<dbReference type="AlphaFoldDB" id="A0A131ZY17"/>
<reference evidence="1 2" key="1">
    <citation type="journal article" date="2015" name="Parasit. Vectors">
        <title>Draft genome of the scabies mite.</title>
        <authorList>
            <person name="Rider S.D.Jr."/>
            <person name="Morgan M.S."/>
            <person name="Arlian L.G."/>
        </authorList>
    </citation>
    <scope>NUCLEOTIDE SEQUENCE [LARGE SCALE GENOMIC DNA]</scope>
    <source>
        <strain evidence="1">Arlian Lab</strain>
    </source>
</reference>
<dbReference type="Gene3D" id="2.60.40.10">
    <property type="entry name" value="Immunoglobulins"/>
    <property type="match status" value="2"/>
</dbReference>